<evidence type="ECO:0000256" key="6">
    <source>
        <dbReference type="ARBA" id="ARBA00023136"/>
    </source>
</evidence>
<dbReference type="InterPro" id="IPR035906">
    <property type="entry name" value="MetI-like_sf"/>
</dbReference>
<comment type="similarity">
    <text evidence="7">Belongs to the binding-protein-dependent transport system permease family.</text>
</comment>
<dbReference type="SUPFAM" id="SSF161098">
    <property type="entry name" value="MetI-like"/>
    <property type="match status" value="1"/>
</dbReference>
<keyword evidence="5 7" id="KW-1133">Transmembrane helix</keyword>
<dbReference type="PANTHER" id="PTHR43163">
    <property type="entry name" value="DIPEPTIDE TRANSPORT SYSTEM PERMEASE PROTEIN DPPB-RELATED"/>
    <property type="match status" value="1"/>
</dbReference>
<dbReference type="Proteomes" id="UP000318937">
    <property type="component" value="Unassembled WGS sequence"/>
</dbReference>
<keyword evidence="3" id="KW-1003">Cell membrane</keyword>
<dbReference type="PANTHER" id="PTHR43163:SF6">
    <property type="entry name" value="DIPEPTIDE TRANSPORT SYSTEM PERMEASE PROTEIN DPPB-RELATED"/>
    <property type="match status" value="1"/>
</dbReference>
<proteinExistence type="inferred from homology"/>
<evidence type="ECO:0000256" key="3">
    <source>
        <dbReference type="ARBA" id="ARBA00022475"/>
    </source>
</evidence>
<dbReference type="OrthoDB" id="9773683at2"/>
<feature type="transmembrane region" description="Helical" evidence="7">
    <location>
        <begin position="103"/>
        <end position="124"/>
    </location>
</feature>
<evidence type="ECO:0000256" key="4">
    <source>
        <dbReference type="ARBA" id="ARBA00022692"/>
    </source>
</evidence>
<feature type="transmembrane region" description="Helical" evidence="7">
    <location>
        <begin position="184"/>
        <end position="203"/>
    </location>
</feature>
<comment type="caution">
    <text evidence="9">The sequence shown here is derived from an EMBL/GenBank/DDBJ whole genome shotgun (WGS) entry which is preliminary data.</text>
</comment>
<dbReference type="GO" id="GO:0055085">
    <property type="term" value="P:transmembrane transport"/>
    <property type="evidence" value="ECO:0007669"/>
    <property type="project" value="InterPro"/>
</dbReference>
<dbReference type="AlphaFoldDB" id="A0A544TDM1"/>
<evidence type="ECO:0000313" key="9">
    <source>
        <dbReference type="EMBL" id="TQR15553.1"/>
    </source>
</evidence>
<accession>A0A544TDM1</accession>
<sequence>MLKYIIRKSLVTIPMLFVISIIVFFAIQLSPIDPISYSASPDVAVDSENLEALREHLGLNDPLYIQYYHWIIAVFKGDFGYSIITGQPIAKILALKLPATIELSLLALVISTIIGVAMGLVSAIKPNSMSDYFSRNVAVLGISIPEFFFGIIIIQIFAIQLGWLPISGRIGVNDVTFWDRLPNLILPSFTLAIGMLAVLLRYTRNSMLDVLSKDYIKTARSKGIPEWKVFIFHAFRNSLGSILVILAFRLPMLIGGSVIIEMVFMWPGIGNAIISAVSSSDYPVIMITTMMLASAILVASFLVDVLSAFLDPRIRLE</sequence>
<dbReference type="Pfam" id="PF00528">
    <property type="entry name" value="BPD_transp_1"/>
    <property type="match status" value="1"/>
</dbReference>
<dbReference type="EMBL" id="VDGG01000014">
    <property type="protein sequence ID" value="TQR15553.1"/>
    <property type="molecule type" value="Genomic_DNA"/>
</dbReference>
<dbReference type="PROSITE" id="PS50928">
    <property type="entry name" value="ABC_TM1"/>
    <property type="match status" value="1"/>
</dbReference>
<feature type="transmembrane region" description="Helical" evidence="7">
    <location>
        <begin position="284"/>
        <end position="310"/>
    </location>
</feature>
<dbReference type="CDD" id="cd06261">
    <property type="entry name" value="TM_PBP2"/>
    <property type="match status" value="1"/>
</dbReference>
<dbReference type="RefSeq" id="WP_142606724.1">
    <property type="nucleotide sequence ID" value="NZ_VDGG01000014.1"/>
</dbReference>
<keyword evidence="10" id="KW-1185">Reference proteome</keyword>
<dbReference type="InterPro" id="IPR000515">
    <property type="entry name" value="MetI-like"/>
</dbReference>
<dbReference type="Pfam" id="PF19300">
    <property type="entry name" value="BPD_transp_1_N"/>
    <property type="match status" value="1"/>
</dbReference>
<feature type="transmembrane region" description="Helical" evidence="7">
    <location>
        <begin position="242"/>
        <end position="264"/>
    </location>
</feature>
<gene>
    <name evidence="9" type="ORF">FG383_08070</name>
</gene>
<feature type="transmembrane region" description="Helical" evidence="7">
    <location>
        <begin position="12"/>
        <end position="32"/>
    </location>
</feature>
<organism evidence="9 10">
    <name type="scientific">Psychrobacillus soli</name>
    <dbReference type="NCBI Taxonomy" id="1543965"/>
    <lineage>
        <taxon>Bacteria</taxon>
        <taxon>Bacillati</taxon>
        <taxon>Bacillota</taxon>
        <taxon>Bacilli</taxon>
        <taxon>Bacillales</taxon>
        <taxon>Bacillaceae</taxon>
        <taxon>Psychrobacillus</taxon>
    </lineage>
</organism>
<keyword evidence="2 7" id="KW-0813">Transport</keyword>
<reference evidence="9 10" key="1">
    <citation type="submission" date="2019-05" db="EMBL/GenBank/DDBJ databases">
        <title>Psychrobacillus vulpis sp. nov., a new species isolated from feces of a red fox that inhabits in The Tablas de Daimiel Natural Park, Albacete, Spain.</title>
        <authorList>
            <person name="Rodriguez M."/>
            <person name="Reina J.C."/>
            <person name="Bejar V."/>
            <person name="Llamas I."/>
        </authorList>
    </citation>
    <scope>NUCLEOTIDE SEQUENCE [LARGE SCALE GENOMIC DNA]</scope>
    <source>
        <strain evidence="9 10">NHI-2</strain>
    </source>
</reference>
<keyword evidence="6 7" id="KW-0472">Membrane</keyword>
<feature type="transmembrane region" description="Helical" evidence="7">
    <location>
        <begin position="136"/>
        <end position="164"/>
    </location>
</feature>
<evidence type="ECO:0000256" key="2">
    <source>
        <dbReference type="ARBA" id="ARBA00022448"/>
    </source>
</evidence>
<evidence type="ECO:0000256" key="7">
    <source>
        <dbReference type="RuleBase" id="RU363032"/>
    </source>
</evidence>
<dbReference type="Gene3D" id="1.10.3720.10">
    <property type="entry name" value="MetI-like"/>
    <property type="match status" value="1"/>
</dbReference>
<evidence type="ECO:0000256" key="1">
    <source>
        <dbReference type="ARBA" id="ARBA00004651"/>
    </source>
</evidence>
<comment type="subcellular location">
    <subcellularLocation>
        <location evidence="1 7">Cell membrane</location>
        <topology evidence="1 7">Multi-pass membrane protein</topology>
    </subcellularLocation>
</comment>
<dbReference type="GO" id="GO:0005886">
    <property type="term" value="C:plasma membrane"/>
    <property type="evidence" value="ECO:0007669"/>
    <property type="project" value="UniProtKB-SubCell"/>
</dbReference>
<evidence type="ECO:0000313" key="10">
    <source>
        <dbReference type="Proteomes" id="UP000318937"/>
    </source>
</evidence>
<evidence type="ECO:0000259" key="8">
    <source>
        <dbReference type="PROSITE" id="PS50928"/>
    </source>
</evidence>
<keyword evidence="4 7" id="KW-0812">Transmembrane</keyword>
<name>A0A544TDM1_9BACI</name>
<dbReference type="InterPro" id="IPR045621">
    <property type="entry name" value="BPD_transp_1_N"/>
</dbReference>
<feature type="domain" description="ABC transmembrane type-1" evidence="8">
    <location>
        <begin position="97"/>
        <end position="303"/>
    </location>
</feature>
<evidence type="ECO:0000256" key="5">
    <source>
        <dbReference type="ARBA" id="ARBA00022989"/>
    </source>
</evidence>
<protein>
    <submittedName>
        <fullName evidence="9">ABC transporter permease</fullName>
    </submittedName>
</protein>